<dbReference type="Gene3D" id="3.40.630.30">
    <property type="match status" value="1"/>
</dbReference>
<dbReference type="AlphaFoldDB" id="A0A1B2M3Q9"/>
<name>A0A1B2M3Q9_9GAMM</name>
<keyword evidence="3" id="KW-1185">Reference proteome</keyword>
<proteinExistence type="predicted"/>
<keyword evidence="2" id="KW-0808">Transferase</keyword>
<sequence>MGTVEPSLRLAHAVSGLTLLPVSQLADQHLTELWACIAQEPDQRCWTYLPYTGFAHQAELQQALTQQFYLAGAQHYVVVTAEGAVGWIALLNLRPEHAVVEIGNVYFSPRLKHSIAATATLYVLLAHCFAQGYRRVEWKCDELNAPSKAAALRFGFQYEGTFRQDRITKGRNRNTAWFSMLDHEWSSLALAYQAWLAADNFDPQGQQKGRLQDFKVLYAAF</sequence>
<evidence type="ECO:0000259" key="1">
    <source>
        <dbReference type="PROSITE" id="PS51186"/>
    </source>
</evidence>
<organism evidence="2 3">
    <name type="scientific">Acinetobacter larvae</name>
    <dbReference type="NCBI Taxonomy" id="1789224"/>
    <lineage>
        <taxon>Bacteria</taxon>
        <taxon>Pseudomonadati</taxon>
        <taxon>Pseudomonadota</taxon>
        <taxon>Gammaproteobacteria</taxon>
        <taxon>Moraxellales</taxon>
        <taxon>Moraxellaceae</taxon>
        <taxon>Acinetobacter</taxon>
    </lineage>
</organism>
<dbReference type="GO" id="GO:0008999">
    <property type="term" value="F:protein-N-terminal-alanine acetyltransferase activity"/>
    <property type="evidence" value="ECO:0007669"/>
    <property type="project" value="TreeGrafter"/>
</dbReference>
<gene>
    <name evidence="2" type="ORF">BFG52_03120</name>
</gene>
<dbReference type="PROSITE" id="PS51186">
    <property type="entry name" value="GNAT"/>
    <property type="match status" value="1"/>
</dbReference>
<dbReference type="InterPro" id="IPR051908">
    <property type="entry name" value="Ribosomal_N-acetyltransferase"/>
</dbReference>
<dbReference type="EMBL" id="CP016895">
    <property type="protein sequence ID" value="AOA59845.1"/>
    <property type="molecule type" value="Genomic_DNA"/>
</dbReference>
<dbReference type="InterPro" id="IPR000182">
    <property type="entry name" value="GNAT_dom"/>
</dbReference>
<dbReference type="Pfam" id="PF13302">
    <property type="entry name" value="Acetyltransf_3"/>
    <property type="match status" value="1"/>
</dbReference>
<accession>A0A1B2M3Q9</accession>
<dbReference type="PANTHER" id="PTHR43441">
    <property type="entry name" value="RIBOSOMAL-PROTEIN-SERINE ACETYLTRANSFERASE"/>
    <property type="match status" value="1"/>
</dbReference>
<dbReference type="KEGG" id="ala:BFG52_03120"/>
<dbReference type="GO" id="GO:1990189">
    <property type="term" value="F:protein N-terminal-serine acetyltransferase activity"/>
    <property type="evidence" value="ECO:0007669"/>
    <property type="project" value="TreeGrafter"/>
</dbReference>
<dbReference type="STRING" id="1789224.BFG52_03120"/>
<dbReference type="Proteomes" id="UP000093391">
    <property type="component" value="Chromosome"/>
</dbReference>
<reference evidence="2 3" key="1">
    <citation type="submission" date="2016-08" db="EMBL/GenBank/DDBJ databases">
        <authorList>
            <person name="Seilhamer J.J."/>
        </authorList>
    </citation>
    <scope>NUCLEOTIDE SEQUENCE [LARGE SCALE GENOMIC DNA]</scope>
    <source>
        <strain evidence="2 3">BRTC-1</strain>
    </source>
</reference>
<protein>
    <submittedName>
        <fullName evidence="2">GNAT family N-acetyltransferase</fullName>
    </submittedName>
</protein>
<evidence type="ECO:0000313" key="3">
    <source>
        <dbReference type="Proteomes" id="UP000093391"/>
    </source>
</evidence>
<dbReference type="PANTHER" id="PTHR43441:SF2">
    <property type="entry name" value="FAMILY ACETYLTRANSFERASE, PUTATIVE (AFU_ORTHOLOGUE AFUA_7G00850)-RELATED"/>
    <property type="match status" value="1"/>
</dbReference>
<dbReference type="SUPFAM" id="SSF55729">
    <property type="entry name" value="Acyl-CoA N-acyltransferases (Nat)"/>
    <property type="match status" value="1"/>
</dbReference>
<feature type="domain" description="N-acetyltransferase" evidence="1">
    <location>
        <begin position="20"/>
        <end position="174"/>
    </location>
</feature>
<evidence type="ECO:0000313" key="2">
    <source>
        <dbReference type="EMBL" id="AOA59845.1"/>
    </source>
</evidence>
<dbReference type="InterPro" id="IPR016181">
    <property type="entry name" value="Acyl_CoA_acyltransferase"/>
</dbReference>